<dbReference type="InterPro" id="IPR043128">
    <property type="entry name" value="Rev_trsase/Diguanyl_cyclase"/>
</dbReference>
<feature type="compositionally biased region" description="Basic and acidic residues" evidence="1">
    <location>
        <begin position="121"/>
        <end position="141"/>
    </location>
</feature>
<dbReference type="InterPro" id="IPR005162">
    <property type="entry name" value="Retrotrans_gag_dom"/>
</dbReference>
<dbReference type="PANTHER" id="PTHR24559">
    <property type="entry name" value="TRANSPOSON TY3-I GAG-POL POLYPROTEIN"/>
    <property type="match status" value="1"/>
</dbReference>
<dbReference type="Pfam" id="PF17919">
    <property type="entry name" value="RT_RNaseH_2"/>
    <property type="match status" value="1"/>
</dbReference>
<dbReference type="PROSITE" id="PS50878">
    <property type="entry name" value="RT_POL"/>
    <property type="match status" value="1"/>
</dbReference>
<dbReference type="AlphaFoldDB" id="A0A8J5ZKT2"/>
<dbReference type="OrthoDB" id="1936908at2759"/>
<comment type="caution">
    <text evidence="3">The sequence shown here is derived from an EMBL/GenBank/DDBJ whole genome shotgun (WGS) entry which is preliminary data.</text>
</comment>
<dbReference type="Pfam" id="PF00078">
    <property type="entry name" value="RVT_1"/>
    <property type="match status" value="1"/>
</dbReference>
<feature type="domain" description="Reverse transcriptase" evidence="2">
    <location>
        <begin position="371"/>
        <end position="554"/>
    </location>
</feature>
<dbReference type="InterPro" id="IPR043502">
    <property type="entry name" value="DNA/RNA_pol_sf"/>
</dbReference>
<dbReference type="Pfam" id="PF03732">
    <property type="entry name" value="Retrotrans_gag"/>
    <property type="match status" value="1"/>
</dbReference>
<name>A0A8J5ZKT2_9ROSI</name>
<dbReference type="PANTHER" id="PTHR24559:SF447">
    <property type="entry name" value="RNA-DIRECTED DNA POLYMERASE HOMOLOG"/>
    <property type="match status" value="1"/>
</dbReference>
<dbReference type="CDD" id="cd01647">
    <property type="entry name" value="RT_LTR"/>
    <property type="match status" value="1"/>
</dbReference>
<proteinExistence type="predicted"/>
<dbReference type="Proteomes" id="UP000701853">
    <property type="component" value="Chromosome 1"/>
</dbReference>
<evidence type="ECO:0000256" key="1">
    <source>
        <dbReference type="SAM" id="MobiDB-lite"/>
    </source>
</evidence>
<dbReference type="InterPro" id="IPR021109">
    <property type="entry name" value="Peptidase_aspartic_dom_sf"/>
</dbReference>
<accession>A0A8J5ZKT2</accession>
<dbReference type="SUPFAM" id="SSF56672">
    <property type="entry name" value="DNA/RNA polymerases"/>
    <property type="match status" value="1"/>
</dbReference>
<organism evidence="3 4">
    <name type="scientific">Gossypium anomalum</name>
    <dbReference type="NCBI Taxonomy" id="47600"/>
    <lineage>
        <taxon>Eukaryota</taxon>
        <taxon>Viridiplantae</taxon>
        <taxon>Streptophyta</taxon>
        <taxon>Embryophyta</taxon>
        <taxon>Tracheophyta</taxon>
        <taxon>Spermatophyta</taxon>
        <taxon>Magnoliopsida</taxon>
        <taxon>eudicotyledons</taxon>
        <taxon>Gunneridae</taxon>
        <taxon>Pentapetalae</taxon>
        <taxon>rosids</taxon>
        <taxon>malvids</taxon>
        <taxon>Malvales</taxon>
        <taxon>Malvaceae</taxon>
        <taxon>Malvoideae</taxon>
        <taxon>Gossypium</taxon>
    </lineage>
</organism>
<evidence type="ECO:0000313" key="3">
    <source>
        <dbReference type="EMBL" id="KAG8503267.1"/>
    </source>
</evidence>
<protein>
    <recommendedName>
        <fullName evidence="2">Reverse transcriptase domain-containing protein</fullName>
    </recommendedName>
</protein>
<dbReference type="CDD" id="cd09274">
    <property type="entry name" value="RNase_HI_RT_Ty3"/>
    <property type="match status" value="1"/>
</dbReference>
<sequence length="806" mass="92740">MDNLNCTVEQKLKGAVSSLRDEAYQWWLTVREAFQGKYMGTSYVDARRKEFLNLPQGNKTVAGYDAEFLRLSRYAHGIVATEYEHCVRFKDGLRDELRVLIASQRERGFAALVEKPKIAEDVKRSERQNRENDRGRNKRDFGPSSSFGGPKKKPRVDGLVLIVEELTRVSVGNELGRASSVGLWIIRLKIILKGLFRYKLEVRAMFNQREVLNSNQEAVVRPEVETVLDEVVEHQAEVLVTLRRSSPCWSMLLVVERMMELPFGEFDLMLGMDWLVKHRASLDFAAKRMVLRTTEGEEVVIIEEQRDYLSNVISALRAEKLVRKGCDAFLAYVTISDSKRPSIEDVRTVKEFPYVFFEELPGLPLDREVEFGIELLLGTASVSIAPYRMAPKELKKDGSMCMCIGYRQLNKLTIKNKYLLPRIDDLFDQLRGAVVFSKIDLRSGYHQLKVKKVDLYKTVFRTRYGHYEFLVMPFGLMNAPATFMDMMNQVFQPYLNWFVVVFIDDILVYSRTEEDHDAHLQIVLQILRENHLDWKPPKTVSEIQSFLGLAGYYKHFIEGFSLIAAPLTKLLRKRVPFNWTDKQQGSFEKLKKVLTEASVLKQPVSGKEFTIYSDALHNGLGCVLMQEGKVVAYVSRQLKPHGANYPTHDLELAAVAFALNIWRHYLWIELFKDYDCSIEYHPGKANVVADVLSRRVVSDLRAMFARLSLFDDGSLLAELQVRPTWTDQIKEKQLLDESLVPRFRLVENGRTTDFGLNSEGVLCFPGRVCIPRDSDLRQSILREAHSSPYAMHPGGNKLYRDLRELL</sequence>
<evidence type="ECO:0000259" key="2">
    <source>
        <dbReference type="PROSITE" id="PS50878"/>
    </source>
</evidence>
<gene>
    <name evidence="3" type="ORF">CXB51_001261</name>
</gene>
<dbReference type="InterPro" id="IPR041577">
    <property type="entry name" value="RT_RNaseH_2"/>
</dbReference>
<dbReference type="EMBL" id="JAHUZN010000001">
    <property type="protein sequence ID" value="KAG8503267.1"/>
    <property type="molecule type" value="Genomic_DNA"/>
</dbReference>
<dbReference type="InterPro" id="IPR053134">
    <property type="entry name" value="RNA-dir_DNA_polymerase"/>
</dbReference>
<feature type="region of interest" description="Disordered" evidence="1">
    <location>
        <begin position="121"/>
        <end position="152"/>
    </location>
</feature>
<dbReference type="Gene3D" id="3.10.10.10">
    <property type="entry name" value="HIV Type 1 Reverse Transcriptase, subunit A, domain 1"/>
    <property type="match status" value="1"/>
</dbReference>
<dbReference type="FunFam" id="3.30.70.270:FF:000020">
    <property type="entry name" value="Transposon Tf2-6 polyprotein-like Protein"/>
    <property type="match status" value="1"/>
</dbReference>
<dbReference type="InterPro" id="IPR000477">
    <property type="entry name" value="RT_dom"/>
</dbReference>
<dbReference type="Gene3D" id="3.30.70.270">
    <property type="match status" value="2"/>
</dbReference>
<evidence type="ECO:0000313" key="4">
    <source>
        <dbReference type="Proteomes" id="UP000701853"/>
    </source>
</evidence>
<dbReference type="Pfam" id="PF08284">
    <property type="entry name" value="RVP_2"/>
    <property type="match status" value="1"/>
</dbReference>
<dbReference type="Gene3D" id="2.40.70.10">
    <property type="entry name" value="Acid Proteases"/>
    <property type="match status" value="1"/>
</dbReference>
<reference evidence="3 4" key="1">
    <citation type="journal article" date="2021" name="bioRxiv">
        <title>The Gossypium anomalum genome as a resource for cotton improvement and evolutionary analysis of hybrid incompatibility.</title>
        <authorList>
            <person name="Grover C.E."/>
            <person name="Yuan D."/>
            <person name="Arick M.A."/>
            <person name="Miller E.R."/>
            <person name="Hu G."/>
            <person name="Peterson D.G."/>
            <person name="Wendel J.F."/>
            <person name="Udall J.A."/>
        </authorList>
    </citation>
    <scope>NUCLEOTIDE SEQUENCE [LARGE SCALE GENOMIC DNA]</scope>
    <source>
        <strain evidence="3">JFW-Udall</strain>
        <tissue evidence="3">Leaf</tissue>
    </source>
</reference>
<keyword evidence="4" id="KW-1185">Reference proteome</keyword>